<dbReference type="Pfam" id="PF01425">
    <property type="entry name" value="Amidase"/>
    <property type="match status" value="1"/>
</dbReference>
<evidence type="ECO:0000313" key="3">
    <source>
        <dbReference type="Proteomes" id="UP000501534"/>
    </source>
</evidence>
<reference evidence="2 3" key="1">
    <citation type="submission" date="2020-04" db="EMBL/GenBank/DDBJ databases">
        <title>Usitatibacter rugosus gen. nov., sp. nov. and Usitatibacter palustris sp. nov., novel members of Usitatibacteraceae fam. nov. within the order Nitrosomonadales isolated from soil.</title>
        <authorList>
            <person name="Huber K.J."/>
            <person name="Neumann-Schaal M."/>
            <person name="Geppert A."/>
            <person name="Luckner M."/>
            <person name="Wanner G."/>
            <person name="Overmann J."/>
        </authorList>
    </citation>
    <scope>NUCLEOTIDE SEQUENCE [LARGE SCALE GENOMIC DNA]</scope>
    <source>
        <strain evidence="2 3">0125_3</strain>
    </source>
</reference>
<accession>A0A6M4GXX6</accession>
<dbReference type="EMBL" id="CP053069">
    <property type="protein sequence ID" value="QJR11875.1"/>
    <property type="molecule type" value="Genomic_DNA"/>
</dbReference>
<dbReference type="AlphaFoldDB" id="A0A6M4GXX6"/>
<dbReference type="InterPro" id="IPR000120">
    <property type="entry name" value="Amidase"/>
</dbReference>
<sequence length="448" mass="47786">MDLHALGLLDALRALREGRITVMDLIGACSRRISALDSEIRAWEWFEPSRAMAEAEERGGGILGDLPLFGIPVGVKDIINTRGIPTRYGTPIFASHVPTTSAAAVRRLEALGGIVMGKTVTTEFAFRHPGKTRNPWNTAHTPGGSSSGSAAAVAAGFVPVAIGTQTLGSVIRPAAFCGVVGYKPTFGAISRTGVHPFSSTLDTVGVFARSVDDAAWFAACLMGPDSRDEATLVRGAQHTLAVPLEPLAQAPRLAVVKTAKWPLASEIQQANFNEVVATLKDAGAPVREVPLPRAFEDAWEVVMTIMASDAVKSFALVESRHRVRLSPALTELLDRGHRVTPEQYAKARTKREDYKRWLDGLFDGADAILTVPAPGEAPEGHANTGNASFNSLWTQTGLPAITIPSGRGPRGLPLGLQIVGRYREDQRALQVARWCELTLGVNLGLAGD</sequence>
<evidence type="ECO:0000313" key="2">
    <source>
        <dbReference type="EMBL" id="QJR11875.1"/>
    </source>
</evidence>
<name>A0A6M4GXX6_9PROT</name>
<gene>
    <name evidence="2" type="primary">amiD_2</name>
    <name evidence="2" type="ORF">DSM104443_02958</name>
</gene>
<proteinExistence type="predicted"/>
<dbReference type="GO" id="GO:0004040">
    <property type="term" value="F:amidase activity"/>
    <property type="evidence" value="ECO:0007669"/>
    <property type="project" value="UniProtKB-EC"/>
</dbReference>
<feature type="domain" description="Amidase" evidence="1">
    <location>
        <begin position="25"/>
        <end position="428"/>
    </location>
</feature>
<evidence type="ECO:0000259" key="1">
    <source>
        <dbReference type="Pfam" id="PF01425"/>
    </source>
</evidence>
<dbReference type="PANTHER" id="PTHR11895">
    <property type="entry name" value="TRANSAMIDASE"/>
    <property type="match status" value="1"/>
</dbReference>
<dbReference type="InterPro" id="IPR036928">
    <property type="entry name" value="AS_sf"/>
</dbReference>
<organism evidence="2 3">
    <name type="scientific">Usitatibacter rugosus</name>
    <dbReference type="NCBI Taxonomy" id="2732067"/>
    <lineage>
        <taxon>Bacteria</taxon>
        <taxon>Pseudomonadati</taxon>
        <taxon>Pseudomonadota</taxon>
        <taxon>Betaproteobacteria</taxon>
        <taxon>Nitrosomonadales</taxon>
        <taxon>Usitatibacteraceae</taxon>
        <taxon>Usitatibacter</taxon>
    </lineage>
</organism>
<protein>
    <submittedName>
        <fullName evidence="2">Amidase AmiD</fullName>
        <ecNumber evidence="2">3.5.1.4</ecNumber>
    </submittedName>
</protein>
<keyword evidence="2" id="KW-0378">Hydrolase</keyword>
<dbReference type="EC" id="3.5.1.4" evidence="2"/>
<dbReference type="PANTHER" id="PTHR11895:SF151">
    <property type="entry name" value="GLUTAMYL-TRNA(GLN) AMIDOTRANSFERASE SUBUNIT A"/>
    <property type="match status" value="1"/>
</dbReference>
<keyword evidence="3" id="KW-1185">Reference proteome</keyword>
<dbReference type="InterPro" id="IPR023631">
    <property type="entry name" value="Amidase_dom"/>
</dbReference>
<dbReference type="SUPFAM" id="SSF75304">
    <property type="entry name" value="Amidase signature (AS) enzymes"/>
    <property type="match status" value="1"/>
</dbReference>
<dbReference type="Proteomes" id="UP000501534">
    <property type="component" value="Chromosome"/>
</dbReference>
<dbReference type="RefSeq" id="WP_171093583.1">
    <property type="nucleotide sequence ID" value="NZ_CP053069.1"/>
</dbReference>
<dbReference type="KEGG" id="uru:DSM104443_02958"/>
<dbReference type="Gene3D" id="3.90.1300.10">
    <property type="entry name" value="Amidase signature (AS) domain"/>
    <property type="match status" value="1"/>
</dbReference>